<gene>
    <name evidence="1" type="ORF">GCM10023205_75950</name>
</gene>
<name>A0ABP9IA89_9ACTN</name>
<accession>A0ABP9IA89</accession>
<keyword evidence="2" id="KW-1185">Reference proteome</keyword>
<evidence type="ECO:0000313" key="2">
    <source>
        <dbReference type="Proteomes" id="UP001500466"/>
    </source>
</evidence>
<comment type="caution">
    <text evidence="1">The sequence shown here is derived from an EMBL/GenBank/DDBJ whole genome shotgun (WGS) entry which is preliminary data.</text>
</comment>
<dbReference type="Proteomes" id="UP001500466">
    <property type="component" value="Unassembled WGS sequence"/>
</dbReference>
<dbReference type="RefSeq" id="WP_345680414.1">
    <property type="nucleotide sequence ID" value="NZ_BAABHS010000046.1"/>
</dbReference>
<protein>
    <recommendedName>
        <fullName evidence="3">Lipoprotein</fullName>
    </recommendedName>
</protein>
<dbReference type="EMBL" id="BAABHS010000046">
    <property type="protein sequence ID" value="GAA4992284.1"/>
    <property type="molecule type" value="Genomic_DNA"/>
</dbReference>
<reference evidence="2" key="1">
    <citation type="journal article" date="2019" name="Int. J. Syst. Evol. Microbiol.">
        <title>The Global Catalogue of Microorganisms (GCM) 10K type strain sequencing project: providing services to taxonomists for standard genome sequencing and annotation.</title>
        <authorList>
            <consortium name="The Broad Institute Genomics Platform"/>
            <consortium name="The Broad Institute Genome Sequencing Center for Infectious Disease"/>
            <person name="Wu L."/>
            <person name="Ma J."/>
        </authorList>
    </citation>
    <scope>NUCLEOTIDE SEQUENCE [LARGE SCALE GENOMIC DNA]</scope>
    <source>
        <strain evidence="2">JCM 17986</strain>
    </source>
</reference>
<sequence>MLKSVLVVGASVAALAGIGVVAGVPMVHGWLDERHEQEGTYPTGKEAKADRVAMPVWLPDGATDVHFKFRTTDGNRILTARLPDGKLPPTCVPTSGHHRPGLTASWFPQGVVHKETVRCGKYWGYTEKNTLYAWQRDRDAGSEHAAEPVHLP</sequence>
<evidence type="ECO:0008006" key="3">
    <source>
        <dbReference type="Google" id="ProtNLM"/>
    </source>
</evidence>
<evidence type="ECO:0000313" key="1">
    <source>
        <dbReference type="EMBL" id="GAA4992284.1"/>
    </source>
</evidence>
<proteinExistence type="predicted"/>
<organism evidence="1 2">
    <name type="scientific">Yinghuangia aomiensis</name>
    <dbReference type="NCBI Taxonomy" id="676205"/>
    <lineage>
        <taxon>Bacteria</taxon>
        <taxon>Bacillati</taxon>
        <taxon>Actinomycetota</taxon>
        <taxon>Actinomycetes</taxon>
        <taxon>Kitasatosporales</taxon>
        <taxon>Streptomycetaceae</taxon>
        <taxon>Yinghuangia</taxon>
    </lineage>
</organism>